<accession>A0A1H1F825</accession>
<dbReference type="STRING" id="37928.SAMN04489742_3308"/>
<evidence type="ECO:0000256" key="5">
    <source>
        <dbReference type="ARBA" id="ARBA00023136"/>
    </source>
</evidence>
<feature type="compositionally biased region" description="Low complexity" evidence="6">
    <location>
        <begin position="1"/>
        <end position="19"/>
    </location>
</feature>
<dbReference type="EMBL" id="FNKH01000002">
    <property type="protein sequence ID" value="SDQ97142.1"/>
    <property type="molecule type" value="Genomic_DNA"/>
</dbReference>
<comment type="subcellular location">
    <subcellularLocation>
        <location evidence="1">Cell membrane</location>
        <topology evidence="1">Multi-pass membrane protein</topology>
    </subcellularLocation>
</comment>
<evidence type="ECO:0000313" key="10">
    <source>
        <dbReference type="Proteomes" id="UP000181917"/>
    </source>
</evidence>
<dbReference type="Proteomes" id="UP000181917">
    <property type="component" value="Unassembled WGS sequence"/>
</dbReference>
<organism evidence="9 10">
    <name type="scientific">Crystallibacter crystallopoietes</name>
    <dbReference type="NCBI Taxonomy" id="37928"/>
    <lineage>
        <taxon>Bacteria</taxon>
        <taxon>Bacillati</taxon>
        <taxon>Actinomycetota</taxon>
        <taxon>Actinomycetes</taxon>
        <taxon>Micrococcales</taxon>
        <taxon>Micrococcaceae</taxon>
        <taxon>Crystallibacter</taxon>
    </lineage>
</organism>
<dbReference type="PANTHER" id="PTHR40077">
    <property type="entry name" value="MEMBRANE PROTEIN-RELATED"/>
    <property type="match status" value="1"/>
</dbReference>
<feature type="transmembrane region" description="Helical" evidence="7">
    <location>
        <begin position="128"/>
        <end position="147"/>
    </location>
</feature>
<evidence type="ECO:0000256" key="2">
    <source>
        <dbReference type="ARBA" id="ARBA00022475"/>
    </source>
</evidence>
<feature type="domain" description="DUF3817" evidence="8">
    <location>
        <begin position="37"/>
        <end position="153"/>
    </location>
</feature>
<feature type="transmembrane region" description="Helical" evidence="7">
    <location>
        <begin position="42"/>
        <end position="60"/>
    </location>
</feature>
<dbReference type="InterPro" id="IPR023845">
    <property type="entry name" value="DUF3817_TM"/>
</dbReference>
<evidence type="ECO:0000256" key="7">
    <source>
        <dbReference type="SAM" id="Phobius"/>
    </source>
</evidence>
<gene>
    <name evidence="9" type="ORF">SAMN04489742_3308</name>
</gene>
<reference evidence="9 10" key="1">
    <citation type="submission" date="2016-10" db="EMBL/GenBank/DDBJ databases">
        <authorList>
            <person name="de Groot N.N."/>
        </authorList>
    </citation>
    <scope>NUCLEOTIDE SEQUENCE [LARGE SCALE GENOMIC DNA]</scope>
    <source>
        <strain evidence="9 10">DSM 20117</strain>
    </source>
</reference>
<feature type="transmembrane region" description="Helical" evidence="7">
    <location>
        <begin position="66"/>
        <end position="86"/>
    </location>
</feature>
<proteinExistence type="predicted"/>
<evidence type="ECO:0000256" key="1">
    <source>
        <dbReference type="ARBA" id="ARBA00004651"/>
    </source>
</evidence>
<evidence type="ECO:0000256" key="4">
    <source>
        <dbReference type="ARBA" id="ARBA00022989"/>
    </source>
</evidence>
<keyword evidence="10" id="KW-1185">Reference proteome</keyword>
<name>A0A1H1F825_9MICC</name>
<feature type="region of interest" description="Disordered" evidence="6">
    <location>
        <begin position="1"/>
        <end position="26"/>
    </location>
</feature>
<keyword evidence="4 7" id="KW-1133">Transmembrane helix</keyword>
<protein>
    <submittedName>
        <fullName evidence="9">Integral membrane protein</fullName>
    </submittedName>
</protein>
<dbReference type="NCBIfam" id="TIGR03954">
    <property type="entry name" value="integ_memb_HG"/>
    <property type="match status" value="1"/>
</dbReference>
<keyword evidence="2" id="KW-1003">Cell membrane</keyword>
<keyword evidence="3 7" id="KW-0812">Transmembrane</keyword>
<keyword evidence="5 7" id="KW-0472">Membrane</keyword>
<dbReference type="PANTHER" id="PTHR40077:SF2">
    <property type="entry name" value="MEMBRANE PROTEIN"/>
    <property type="match status" value="1"/>
</dbReference>
<evidence type="ECO:0000256" key="6">
    <source>
        <dbReference type="SAM" id="MobiDB-lite"/>
    </source>
</evidence>
<sequence>MTDNVNQPNPDAPQAPAKARPAKRRYGGTHAQIRSALTFYKVTSYITGVMLLLLCAEMILRYGFNLFLFAGATNTLTGETFALGLAQAEPSVVEGVNLSIAVLIAHGWLYVLYLIADFRLWSLMRWPFTRFILIALGGVIPFLSILLEKRVHRQVEEDLAEHPEAAKRY</sequence>
<dbReference type="Pfam" id="PF12823">
    <property type="entry name" value="DUF3817"/>
    <property type="match status" value="1"/>
</dbReference>
<feature type="transmembrane region" description="Helical" evidence="7">
    <location>
        <begin position="98"/>
        <end position="116"/>
    </location>
</feature>
<evidence type="ECO:0000256" key="3">
    <source>
        <dbReference type="ARBA" id="ARBA00022692"/>
    </source>
</evidence>
<dbReference type="GO" id="GO:0005886">
    <property type="term" value="C:plasma membrane"/>
    <property type="evidence" value="ECO:0007669"/>
    <property type="project" value="UniProtKB-SubCell"/>
</dbReference>
<evidence type="ECO:0000313" key="9">
    <source>
        <dbReference type="EMBL" id="SDQ97142.1"/>
    </source>
</evidence>
<evidence type="ECO:0000259" key="8">
    <source>
        <dbReference type="Pfam" id="PF12823"/>
    </source>
</evidence>
<dbReference type="AlphaFoldDB" id="A0A1H1F825"/>